<proteinExistence type="inferred from homology"/>
<evidence type="ECO:0000313" key="5">
    <source>
        <dbReference type="EMBL" id="MFB9905958.1"/>
    </source>
</evidence>
<dbReference type="Pfam" id="PF00106">
    <property type="entry name" value="adh_short"/>
    <property type="match status" value="1"/>
</dbReference>
<evidence type="ECO:0000256" key="1">
    <source>
        <dbReference type="ARBA" id="ARBA00006484"/>
    </source>
</evidence>
<evidence type="ECO:0000256" key="3">
    <source>
        <dbReference type="RuleBase" id="RU000363"/>
    </source>
</evidence>
<feature type="domain" description="Ketoreductase" evidence="4">
    <location>
        <begin position="6"/>
        <end position="185"/>
    </location>
</feature>
<dbReference type="InterPro" id="IPR002347">
    <property type="entry name" value="SDR_fam"/>
</dbReference>
<evidence type="ECO:0000259" key="4">
    <source>
        <dbReference type="SMART" id="SM00822"/>
    </source>
</evidence>
<dbReference type="PANTHER" id="PTHR44196">
    <property type="entry name" value="DEHYDROGENASE/REDUCTASE SDR FAMILY MEMBER 7B"/>
    <property type="match status" value="1"/>
</dbReference>
<dbReference type="CDD" id="cd05233">
    <property type="entry name" value="SDR_c"/>
    <property type="match status" value="1"/>
</dbReference>
<dbReference type="Gene3D" id="3.40.50.720">
    <property type="entry name" value="NAD(P)-binding Rossmann-like Domain"/>
    <property type="match status" value="1"/>
</dbReference>
<evidence type="ECO:0000313" key="6">
    <source>
        <dbReference type="Proteomes" id="UP001589693"/>
    </source>
</evidence>
<dbReference type="EMBL" id="JBHLZU010000016">
    <property type="protein sequence ID" value="MFB9905958.1"/>
    <property type="molecule type" value="Genomic_DNA"/>
</dbReference>
<keyword evidence="2 5" id="KW-0560">Oxidoreductase</keyword>
<dbReference type="PRINTS" id="PR00080">
    <property type="entry name" value="SDRFAMILY"/>
</dbReference>
<dbReference type="SUPFAM" id="SSF51735">
    <property type="entry name" value="NAD(P)-binding Rossmann-fold domains"/>
    <property type="match status" value="1"/>
</dbReference>
<evidence type="ECO:0000256" key="2">
    <source>
        <dbReference type="ARBA" id="ARBA00023002"/>
    </source>
</evidence>
<dbReference type="EC" id="1.-.-.-" evidence="5"/>
<keyword evidence="6" id="KW-1185">Reference proteome</keyword>
<dbReference type="InterPro" id="IPR020904">
    <property type="entry name" value="Sc_DH/Rdtase_CS"/>
</dbReference>
<organism evidence="5 6">
    <name type="scientific">Allokutzneria oryzae</name>
    <dbReference type="NCBI Taxonomy" id="1378989"/>
    <lineage>
        <taxon>Bacteria</taxon>
        <taxon>Bacillati</taxon>
        <taxon>Actinomycetota</taxon>
        <taxon>Actinomycetes</taxon>
        <taxon>Pseudonocardiales</taxon>
        <taxon>Pseudonocardiaceae</taxon>
        <taxon>Allokutzneria</taxon>
    </lineage>
</organism>
<dbReference type="PANTHER" id="PTHR44196:SF1">
    <property type="entry name" value="DEHYDROGENASE_REDUCTASE SDR FAMILY MEMBER 7B"/>
    <property type="match status" value="1"/>
</dbReference>
<reference evidence="5 6" key="1">
    <citation type="submission" date="2024-09" db="EMBL/GenBank/DDBJ databases">
        <authorList>
            <person name="Sun Q."/>
            <person name="Mori K."/>
        </authorList>
    </citation>
    <scope>NUCLEOTIDE SEQUENCE [LARGE SCALE GENOMIC DNA]</scope>
    <source>
        <strain evidence="5 6">TBRC 7907</strain>
    </source>
</reference>
<dbReference type="PRINTS" id="PR00081">
    <property type="entry name" value="GDHRDH"/>
</dbReference>
<name>A0ABV5ZYK9_9PSEU</name>
<comment type="similarity">
    <text evidence="1 3">Belongs to the short-chain dehydrogenases/reductases (SDR) family.</text>
</comment>
<gene>
    <name evidence="5" type="ORF">ACFFQA_18645</name>
</gene>
<sequence length="252" mass="25448">MRIAGSVVLVTGASSGIGAATAHRLAGAGARLVLHGRDADRLTAVAAATGGTALTVDLSGPAGARALARAAVEVAGQVDVLVSNAGRGWCGPLPAMTGAQVGEVVAVNLVSPIELTRALLPGMLARGHGRLVYVGSIAARTGVAEEAVYAASKAGVDGFAESLRFELAGTGLGVSVVVPGVVATPFFARRGRPYRRSLPRPVAPETVAAVIERMIVTGRAERHVPGWLAVPAALRVVAPSAYRWLAARFGGS</sequence>
<dbReference type="SMART" id="SM00822">
    <property type="entry name" value="PKS_KR"/>
    <property type="match status" value="1"/>
</dbReference>
<protein>
    <submittedName>
        <fullName evidence="5">SDR family NAD(P)-dependent oxidoreductase</fullName>
        <ecNumber evidence="5">1.-.-.-</ecNumber>
    </submittedName>
</protein>
<dbReference type="RefSeq" id="WP_377853464.1">
    <property type="nucleotide sequence ID" value="NZ_JBHLZU010000016.1"/>
</dbReference>
<dbReference type="PROSITE" id="PS00061">
    <property type="entry name" value="ADH_SHORT"/>
    <property type="match status" value="1"/>
</dbReference>
<dbReference type="Proteomes" id="UP001589693">
    <property type="component" value="Unassembled WGS sequence"/>
</dbReference>
<dbReference type="InterPro" id="IPR036291">
    <property type="entry name" value="NAD(P)-bd_dom_sf"/>
</dbReference>
<dbReference type="GO" id="GO:0016491">
    <property type="term" value="F:oxidoreductase activity"/>
    <property type="evidence" value="ECO:0007669"/>
    <property type="project" value="UniProtKB-KW"/>
</dbReference>
<accession>A0ABV5ZYK9</accession>
<comment type="caution">
    <text evidence="5">The sequence shown here is derived from an EMBL/GenBank/DDBJ whole genome shotgun (WGS) entry which is preliminary data.</text>
</comment>
<dbReference type="InterPro" id="IPR057326">
    <property type="entry name" value="KR_dom"/>
</dbReference>